<name>A0A1A3GSE8_MYCMU</name>
<comment type="caution">
    <text evidence="1">The sequence shown here is derived from an EMBL/GenBank/DDBJ whole genome shotgun (WGS) entry which is preliminary data.</text>
</comment>
<organism evidence="1 2">
    <name type="scientific">Mycolicibacterium mucogenicum</name>
    <name type="common">Mycobacterium mucogenicum</name>
    <dbReference type="NCBI Taxonomy" id="56689"/>
    <lineage>
        <taxon>Bacteria</taxon>
        <taxon>Bacillati</taxon>
        <taxon>Actinomycetota</taxon>
        <taxon>Actinomycetes</taxon>
        <taxon>Mycobacteriales</taxon>
        <taxon>Mycobacteriaceae</taxon>
        <taxon>Mycolicibacterium</taxon>
    </lineage>
</organism>
<evidence type="ECO:0000313" key="2">
    <source>
        <dbReference type="Proteomes" id="UP000093898"/>
    </source>
</evidence>
<dbReference type="AlphaFoldDB" id="A0A1A3GSE8"/>
<reference evidence="1 2" key="1">
    <citation type="submission" date="2016-06" db="EMBL/GenBank/DDBJ databases">
        <authorList>
            <person name="Kjaerup R.B."/>
            <person name="Dalgaard T.S."/>
            <person name="Juul-Madsen H.R."/>
        </authorList>
    </citation>
    <scope>NUCLEOTIDE SEQUENCE [LARGE SCALE GENOMIC DNA]</scope>
    <source>
        <strain evidence="1 2">1127319.6</strain>
    </source>
</reference>
<evidence type="ECO:0000313" key="1">
    <source>
        <dbReference type="EMBL" id="OBJ38278.1"/>
    </source>
</evidence>
<accession>A0A1A3GSE8</accession>
<protein>
    <submittedName>
        <fullName evidence="1">Uncharacterized protein</fullName>
    </submittedName>
</protein>
<dbReference type="EMBL" id="LZLC01000202">
    <property type="protein sequence ID" value="OBJ38278.1"/>
    <property type="molecule type" value="Genomic_DNA"/>
</dbReference>
<sequence>MVVGEPAIADDAALEAELAAELAADDPALAPELAADVALDPISLACEQAIKAALLTAAMPMVAAVRRKSCSVFTRTSFPV</sequence>
<proteinExistence type="predicted"/>
<dbReference type="Proteomes" id="UP000093898">
    <property type="component" value="Unassembled WGS sequence"/>
</dbReference>
<gene>
    <name evidence="1" type="ORF">A5630_29860</name>
</gene>